<dbReference type="CDD" id="cd13132">
    <property type="entry name" value="MATE_eukaryotic"/>
    <property type="match status" value="1"/>
</dbReference>
<evidence type="ECO:0000256" key="5">
    <source>
        <dbReference type="ARBA" id="ARBA00023136"/>
    </source>
</evidence>
<dbReference type="InterPro" id="IPR002528">
    <property type="entry name" value="MATE_fam"/>
</dbReference>
<keyword evidence="3 6" id="KW-0812">Transmembrane</keyword>
<evidence type="ECO:0000256" key="1">
    <source>
        <dbReference type="ARBA" id="ARBA00004141"/>
    </source>
</evidence>
<comment type="subcellular location">
    <subcellularLocation>
        <location evidence="1">Membrane</location>
        <topology evidence="1">Multi-pass membrane protein</topology>
    </subcellularLocation>
</comment>
<evidence type="ECO:0000256" key="4">
    <source>
        <dbReference type="ARBA" id="ARBA00022989"/>
    </source>
</evidence>
<evidence type="ECO:0000256" key="6">
    <source>
        <dbReference type="RuleBase" id="RU004914"/>
    </source>
</evidence>
<feature type="transmembrane region" description="Helical" evidence="6">
    <location>
        <begin position="397"/>
        <end position="420"/>
    </location>
</feature>
<accession>A0ABD0UP11</accession>
<dbReference type="Proteomes" id="UP001552299">
    <property type="component" value="Unassembled WGS sequence"/>
</dbReference>
<organism evidence="7 8">
    <name type="scientific">Dendrobium thyrsiflorum</name>
    <name type="common">Pinecone-like raceme dendrobium</name>
    <name type="synonym">Orchid</name>
    <dbReference type="NCBI Taxonomy" id="117978"/>
    <lineage>
        <taxon>Eukaryota</taxon>
        <taxon>Viridiplantae</taxon>
        <taxon>Streptophyta</taxon>
        <taxon>Embryophyta</taxon>
        <taxon>Tracheophyta</taxon>
        <taxon>Spermatophyta</taxon>
        <taxon>Magnoliopsida</taxon>
        <taxon>Liliopsida</taxon>
        <taxon>Asparagales</taxon>
        <taxon>Orchidaceae</taxon>
        <taxon>Epidendroideae</taxon>
        <taxon>Malaxideae</taxon>
        <taxon>Dendrobiinae</taxon>
        <taxon>Dendrobium</taxon>
    </lineage>
</organism>
<dbReference type="GO" id="GO:0016020">
    <property type="term" value="C:membrane"/>
    <property type="evidence" value="ECO:0007669"/>
    <property type="project" value="UniProtKB-SubCell"/>
</dbReference>
<keyword evidence="4 6" id="KW-1133">Transmembrane helix</keyword>
<name>A0ABD0UP11_DENTH</name>
<dbReference type="InterPro" id="IPR045069">
    <property type="entry name" value="MATE_euk"/>
</dbReference>
<dbReference type="AlphaFoldDB" id="A0ABD0UP11"/>
<dbReference type="NCBIfam" id="TIGR00797">
    <property type="entry name" value="matE"/>
    <property type="match status" value="1"/>
</dbReference>
<feature type="transmembrane region" description="Helical" evidence="6">
    <location>
        <begin position="202"/>
        <end position="224"/>
    </location>
</feature>
<comment type="caution">
    <text evidence="7">The sequence shown here is derived from an EMBL/GenBank/DDBJ whole genome shotgun (WGS) entry which is preliminary data.</text>
</comment>
<keyword evidence="8" id="KW-1185">Reference proteome</keyword>
<protein>
    <recommendedName>
        <fullName evidence="6">Protein DETOXIFICATION</fullName>
    </recommendedName>
    <alternativeName>
        <fullName evidence="6">Multidrug and toxic compound extrusion protein</fullName>
    </alternativeName>
</protein>
<dbReference type="EMBL" id="JANQDX010000014">
    <property type="protein sequence ID" value="KAL0911923.1"/>
    <property type="molecule type" value="Genomic_DNA"/>
</dbReference>
<feature type="transmembrane region" description="Helical" evidence="6">
    <location>
        <begin position="70"/>
        <end position="91"/>
    </location>
</feature>
<feature type="transmembrane region" description="Helical" evidence="6">
    <location>
        <begin position="426"/>
        <end position="450"/>
    </location>
</feature>
<evidence type="ECO:0000256" key="2">
    <source>
        <dbReference type="ARBA" id="ARBA00010199"/>
    </source>
</evidence>
<evidence type="ECO:0000256" key="3">
    <source>
        <dbReference type="ARBA" id="ARBA00022692"/>
    </source>
</evidence>
<dbReference type="Pfam" id="PF01554">
    <property type="entry name" value="MatE"/>
    <property type="match status" value="1"/>
</dbReference>
<comment type="similarity">
    <text evidence="2 6">Belongs to the multi antimicrobial extrusion (MATE) (TC 2.A.66.1) family.</text>
</comment>
<feature type="transmembrane region" description="Helical" evidence="6">
    <location>
        <begin position="37"/>
        <end position="58"/>
    </location>
</feature>
<feature type="transmembrane region" description="Helical" evidence="6">
    <location>
        <begin position="236"/>
        <end position="256"/>
    </location>
</feature>
<dbReference type="PANTHER" id="PTHR11206">
    <property type="entry name" value="MULTIDRUG RESISTANCE PROTEIN"/>
    <property type="match status" value="1"/>
</dbReference>
<evidence type="ECO:0000313" key="8">
    <source>
        <dbReference type="Proteomes" id="UP001552299"/>
    </source>
</evidence>
<gene>
    <name evidence="7" type="ORF">M5K25_017861</name>
</gene>
<comment type="caution">
    <text evidence="6">Lacks conserved residue(s) required for the propagation of feature annotation.</text>
</comment>
<proteinExistence type="inferred from homology"/>
<feature type="transmembrane region" description="Helical" evidence="6">
    <location>
        <begin position="457"/>
        <end position="477"/>
    </location>
</feature>
<sequence length="500" mass="55629">MDEGGEEINAGLLVRKGEEEEEEWKLRKRVWMESKKLWRVAGPAIFSRVVTYSMNVITQAFAGHLGDLELASMSIASNVVVGFSFGLLIVIEGTMSRCFTMPESNEEVGHGERAGDSMRASIRCKEIPHARNILATFIYNIIRMRHPSPPHVHLRRPYSPTHWTAPELAAQAGKLSIWFIPVHYAFVFILPLQRFLQSQIKNFVHAAVSAIVLIVHLFMTWLFVYRYKFGLFGTAMVLNFSWWVGVGLLMAFVLYGGCRETWKGFSMLAFDGLWEFLKLSAASGVMLCLENWYYRLLIVLAGNIKNAEIAVDALSICISINAWQLMIPLAFFAATGVRVANELGAGNSKGAKFATIVAVITSSIIGIVFFILIITFHNKIAYIFTISEVVIDAVDNLSFLLAFTILLNSIQPILSGVAVGSGWQSVVAYVNIGSYYFIGVPIGIFMGWLLQLGVLGIWAGMIGGTAIQTLILAIMTIQCDWDKEVLEASSRMEKLSRRSE</sequence>
<keyword evidence="5 6" id="KW-0472">Membrane</keyword>
<feature type="transmembrane region" description="Helical" evidence="6">
    <location>
        <begin position="353"/>
        <end position="376"/>
    </location>
</feature>
<evidence type="ECO:0000313" key="7">
    <source>
        <dbReference type="EMBL" id="KAL0911923.1"/>
    </source>
</evidence>
<reference evidence="7 8" key="1">
    <citation type="journal article" date="2024" name="Plant Biotechnol. J.">
        <title>Dendrobium thyrsiflorum genome and its molecular insights into genes involved in important horticultural traits.</title>
        <authorList>
            <person name="Chen B."/>
            <person name="Wang J.Y."/>
            <person name="Zheng P.J."/>
            <person name="Li K.L."/>
            <person name="Liang Y.M."/>
            <person name="Chen X.F."/>
            <person name="Zhang C."/>
            <person name="Zhao X."/>
            <person name="He X."/>
            <person name="Zhang G.Q."/>
            <person name="Liu Z.J."/>
            <person name="Xu Q."/>
        </authorList>
    </citation>
    <scope>NUCLEOTIDE SEQUENCE [LARGE SCALE GENOMIC DNA]</scope>
    <source>
        <strain evidence="7">GZMU011</strain>
    </source>
</reference>